<feature type="transmembrane region" description="Helical" evidence="1">
    <location>
        <begin position="12"/>
        <end position="28"/>
    </location>
</feature>
<keyword evidence="3" id="KW-1185">Reference proteome</keyword>
<organism evidence="2 3">
    <name type="scientific">Allosphingosinicella deserti</name>
    <dbReference type="NCBI Taxonomy" id="2116704"/>
    <lineage>
        <taxon>Bacteria</taxon>
        <taxon>Pseudomonadati</taxon>
        <taxon>Pseudomonadota</taxon>
        <taxon>Alphaproteobacteria</taxon>
        <taxon>Sphingomonadales</taxon>
        <taxon>Sphingomonadaceae</taxon>
        <taxon>Allosphingosinicella</taxon>
    </lineage>
</organism>
<gene>
    <name evidence="2" type="ORF">C7I55_06285</name>
</gene>
<reference evidence="2 3" key="1">
    <citation type="submission" date="2018-03" db="EMBL/GenBank/DDBJ databases">
        <title>The draft genome of Sphingosinicella sp. GL-C-18.</title>
        <authorList>
            <person name="Liu L."/>
            <person name="Li L."/>
            <person name="Liang L."/>
            <person name="Zhang X."/>
            <person name="Wang T."/>
        </authorList>
    </citation>
    <scope>NUCLEOTIDE SEQUENCE [LARGE SCALE GENOMIC DNA]</scope>
    <source>
        <strain evidence="2 3">GL-C-18</strain>
    </source>
</reference>
<keyword evidence="1" id="KW-1133">Transmembrane helix</keyword>
<dbReference type="OrthoDB" id="1082056at2"/>
<evidence type="ECO:0000256" key="1">
    <source>
        <dbReference type="SAM" id="Phobius"/>
    </source>
</evidence>
<dbReference type="EMBL" id="PXYI01000002">
    <property type="protein sequence ID" value="PSJ41873.1"/>
    <property type="molecule type" value="Genomic_DNA"/>
</dbReference>
<name>A0A2P7QV91_9SPHN</name>
<feature type="transmembrane region" description="Helical" evidence="1">
    <location>
        <begin position="257"/>
        <end position="277"/>
    </location>
</feature>
<accession>A0A2P7QV91</accession>
<proteinExistence type="predicted"/>
<evidence type="ECO:0000313" key="2">
    <source>
        <dbReference type="EMBL" id="PSJ41873.1"/>
    </source>
</evidence>
<evidence type="ECO:0000313" key="3">
    <source>
        <dbReference type="Proteomes" id="UP000241167"/>
    </source>
</evidence>
<feature type="transmembrane region" description="Helical" evidence="1">
    <location>
        <begin position="337"/>
        <end position="359"/>
    </location>
</feature>
<feature type="transmembrane region" description="Helical" evidence="1">
    <location>
        <begin position="284"/>
        <end position="303"/>
    </location>
</feature>
<sequence length="597" mass="64783">MDALDRLEKHWRWWLLLVWLLTCVLLIFNRWGQMRGFGLSDTDDNIRMMEVRALLNGQGWYDLRQYRLNPPYGANIHWSRIVDLPIAGIKLVLAPMVGGAAAERWAVAIAPLLPMGLAMAAIAVTVRRLIAPHAFGLGIALLLCGHSTRGMWSPLRIDHHGWQLAALAVAVMGLADPKRARGGIVLGLATAFSLAIGLEMLLYLGLLGAATGLIWIVDGGQARRLATYGLSLAGGCALGFLIFASDANREPLCDALTPVWLSVMVLAGALCVGLAMATPQRWPLRLGLAAAAAIVLGVFYALAWPHCLQRLEGVSPELAAMWLDNVREARPLYTHGWQVAISIVAMPVAGLFGYGLMIWRNRRDPAALVAWASVAAPALLAILLLLWQSRAGPAAQMLSVPGATALAWLIIPGLRSSKWMLVRVVGTVFAFLLVSGIIAQEATRFIPKPKSKVSAIANKANGSCPTLAALRPIAQQPRGYVLTFVDLGPRLITVTHHDAVAGPYHRNGADILDVMKSFRGTPDEAHRVIAKRGIDYVLICPGMAESTVYAAYAKNGFYMQLVRNKLPAWLTPVPLPKDSPYRMFRVIGEPVAKTVRP</sequence>
<dbReference type="AlphaFoldDB" id="A0A2P7QV91"/>
<feature type="transmembrane region" description="Helical" evidence="1">
    <location>
        <begin position="183"/>
        <end position="216"/>
    </location>
</feature>
<keyword evidence="1" id="KW-0812">Transmembrane</keyword>
<feature type="transmembrane region" description="Helical" evidence="1">
    <location>
        <begin position="130"/>
        <end position="148"/>
    </location>
</feature>
<feature type="transmembrane region" description="Helical" evidence="1">
    <location>
        <begin position="225"/>
        <end position="245"/>
    </location>
</feature>
<evidence type="ECO:0008006" key="4">
    <source>
        <dbReference type="Google" id="ProtNLM"/>
    </source>
</evidence>
<feature type="transmembrane region" description="Helical" evidence="1">
    <location>
        <begin position="366"/>
        <end position="387"/>
    </location>
</feature>
<feature type="transmembrane region" description="Helical" evidence="1">
    <location>
        <begin position="105"/>
        <end position="124"/>
    </location>
</feature>
<dbReference type="Proteomes" id="UP000241167">
    <property type="component" value="Unassembled WGS sequence"/>
</dbReference>
<comment type="caution">
    <text evidence="2">The sequence shown here is derived from an EMBL/GenBank/DDBJ whole genome shotgun (WGS) entry which is preliminary data.</text>
</comment>
<keyword evidence="1" id="KW-0472">Membrane</keyword>
<feature type="transmembrane region" description="Helical" evidence="1">
    <location>
        <begin position="420"/>
        <end position="439"/>
    </location>
</feature>
<protein>
    <recommendedName>
        <fullName evidence="4">AcrB/AcrD/AcrF family protein</fullName>
    </recommendedName>
</protein>
<dbReference type="RefSeq" id="WP_106512040.1">
    <property type="nucleotide sequence ID" value="NZ_PXYI01000002.1"/>
</dbReference>
<feature type="transmembrane region" description="Helical" evidence="1">
    <location>
        <begin position="393"/>
        <end position="411"/>
    </location>
</feature>